<organism evidence="1 2">
    <name type="scientific">Trifolium medium</name>
    <dbReference type="NCBI Taxonomy" id="97028"/>
    <lineage>
        <taxon>Eukaryota</taxon>
        <taxon>Viridiplantae</taxon>
        <taxon>Streptophyta</taxon>
        <taxon>Embryophyta</taxon>
        <taxon>Tracheophyta</taxon>
        <taxon>Spermatophyta</taxon>
        <taxon>Magnoliopsida</taxon>
        <taxon>eudicotyledons</taxon>
        <taxon>Gunneridae</taxon>
        <taxon>Pentapetalae</taxon>
        <taxon>rosids</taxon>
        <taxon>fabids</taxon>
        <taxon>Fabales</taxon>
        <taxon>Fabaceae</taxon>
        <taxon>Papilionoideae</taxon>
        <taxon>50 kb inversion clade</taxon>
        <taxon>NPAAA clade</taxon>
        <taxon>Hologalegina</taxon>
        <taxon>IRL clade</taxon>
        <taxon>Trifolieae</taxon>
        <taxon>Trifolium</taxon>
    </lineage>
</organism>
<keyword evidence="2" id="KW-1185">Reference proteome</keyword>
<proteinExistence type="predicted"/>
<reference evidence="1 2" key="1">
    <citation type="journal article" date="2018" name="Front. Plant Sci.">
        <title>Red Clover (Trifolium pratense) and Zigzag Clover (T. medium) - A Picture of Genomic Similarities and Differences.</title>
        <authorList>
            <person name="Dluhosova J."/>
            <person name="Istvanek J."/>
            <person name="Nedelnik J."/>
            <person name="Repkova J."/>
        </authorList>
    </citation>
    <scope>NUCLEOTIDE SEQUENCE [LARGE SCALE GENOMIC DNA]</scope>
    <source>
        <strain evidence="2">cv. 10/8</strain>
        <tissue evidence="1">Leaf</tissue>
    </source>
</reference>
<dbReference type="Proteomes" id="UP000265520">
    <property type="component" value="Unassembled WGS sequence"/>
</dbReference>
<feature type="non-terminal residue" evidence="1">
    <location>
        <position position="49"/>
    </location>
</feature>
<evidence type="ECO:0000313" key="2">
    <source>
        <dbReference type="Proteomes" id="UP000265520"/>
    </source>
</evidence>
<evidence type="ECO:0000313" key="1">
    <source>
        <dbReference type="EMBL" id="MCI87014.1"/>
    </source>
</evidence>
<accession>A0A392VF74</accession>
<name>A0A392VF74_9FABA</name>
<sequence length="49" mass="5423">MPHDASCFVFTDAPSYESVTSFSVQVRIIPPISFCIIEELLPLLPCVLP</sequence>
<protein>
    <submittedName>
        <fullName evidence="1">Uncharacterized protein</fullName>
    </submittedName>
</protein>
<comment type="caution">
    <text evidence="1">The sequence shown here is derived from an EMBL/GenBank/DDBJ whole genome shotgun (WGS) entry which is preliminary data.</text>
</comment>
<dbReference type="AlphaFoldDB" id="A0A392VF74"/>
<dbReference type="EMBL" id="LXQA011155383">
    <property type="protein sequence ID" value="MCI87014.1"/>
    <property type="molecule type" value="Genomic_DNA"/>
</dbReference>